<protein>
    <recommendedName>
        <fullName evidence="3">BspA family leucine-rich repeat surface protein</fullName>
    </recommendedName>
</protein>
<evidence type="ECO:0000313" key="2">
    <source>
        <dbReference type="Proteomes" id="UP001165122"/>
    </source>
</evidence>
<dbReference type="Pfam" id="PF03382">
    <property type="entry name" value="DUF285"/>
    <property type="match status" value="1"/>
</dbReference>
<name>A0A9W6ZAE9_9STRA</name>
<reference evidence="2" key="1">
    <citation type="journal article" date="2023" name="Commun. Biol.">
        <title>Genome analysis of Parmales, the sister group of diatoms, reveals the evolutionary specialization of diatoms from phago-mixotrophs to photoautotrophs.</title>
        <authorList>
            <person name="Ban H."/>
            <person name="Sato S."/>
            <person name="Yoshikawa S."/>
            <person name="Yamada K."/>
            <person name="Nakamura Y."/>
            <person name="Ichinomiya M."/>
            <person name="Sato N."/>
            <person name="Blanc-Mathieu R."/>
            <person name="Endo H."/>
            <person name="Kuwata A."/>
            <person name="Ogata H."/>
        </authorList>
    </citation>
    <scope>NUCLEOTIDE SEQUENCE [LARGE SCALE GENOMIC DNA]</scope>
    <source>
        <strain evidence="2">NIES 3700</strain>
    </source>
</reference>
<evidence type="ECO:0000313" key="1">
    <source>
        <dbReference type="EMBL" id="GMH50549.1"/>
    </source>
</evidence>
<dbReference type="NCBIfam" id="TIGR02167">
    <property type="entry name" value="Liste_lipo_26"/>
    <property type="match status" value="1"/>
</dbReference>
<dbReference type="InterPro" id="IPR005046">
    <property type="entry name" value="DUF285"/>
</dbReference>
<sequence>MLVSLFLSTRRNAYVYLPEDCMGHIVSYVGYNYVHEVGKKSSFDFSSLWSVAQISRGFWIHAKRIRRQVVEQDLRNKQLRSKVKLWCQNRIHSELKYGHIGSWDVSKITSMRRLFQGQQDFNDDISNWDTSNVERMDYMFYEAEKFNGDIGGWNVGRVKDMRGVFDSAGSFNGDIGKWDVKNVRSMKRMFMKAKAFNRDIGGWRVENVEDMWLMFDGAQNFNVRGIIGGWDLGGIEEEYANPNNIYY</sequence>
<dbReference type="EMBL" id="BRXW01000396">
    <property type="protein sequence ID" value="GMH50549.1"/>
    <property type="molecule type" value="Genomic_DNA"/>
</dbReference>
<dbReference type="OrthoDB" id="198852at2759"/>
<proteinExistence type="predicted"/>
<gene>
    <name evidence="1" type="ORF">TrLO_g14011</name>
</gene>
<accession>A0A9W6ZAE9</accession>
<organism evidence="1 2">
    <name type="scientific">Triparma laevis f. longispina</name>
    <dbReference type="NCBI Taxonomy" id="1714387"/>
    <lineage>
        <taxon>Eukaryota</taxon>
        <taxon>Sar</taxon>
        <taxon>Stramenopiles</taxon>
        <taxon>Ochrophyta</taxon>
        <taxon>Bolidophyceae</taxon>
        <taxon>Parmales</taxon>
        <taxon>Triparmaceae</taxon>
        <taxon>Triparma</taxon>
    </lineage>
</organism>
<dbReference type="InterPro" id="IPR011889">
    <property type="entry name" value="Liste_lipo_26"/>
</dbReference>
<dbReference type="Proteomes" id="UP001165122">
    <property type="component" value="Unassembled WGS sequence"/>
</dbReference>
<dbReference type="AlphaFoldDB" id="A0A9W6ZAE9"/>
<comment type="caution">
    <text evidence="1">The sequence shown here is derived from an EMBL/GenBank/DDBJ whole genome shotgun (WGS) entry which is preliminary data.</text>
</comment>
<keyword evidence="2" id="KW-1185">Reference proteome</keyword>
<evidence type="ECO:0008006" key="3">
    <source>
        <dbReference type="Google" id="ProtNLM"/>
    </source>
</evidence>